<gene>
    <name evidence="2" type="ORF">PRELSG_0105500</name>
</gene>
<dbReference type="Proteomes" id="UP000220158">
    <property type="component" value="Chromosome 1"/>
</dbReference>
<dbReference type="AlphaFoldDB" id="A0A1J1H1F5"/>
<reference evidence="2 3" key="1">
    <citation type="submission" date="2015-04" db="EMBL/GenBank/DDBJ databases">
        <authorList>
            <consortium name="Pathogen Informatics"/>
        </authorList>
    </citation>
    <scope>NUCLEOTIDE SEQUENCE [LARGE SCALE GENOMIC DNA]</scope>
    <source>
        <strain evidence="2 3">SGS1</strain>
    </source>
</reference>
<evidence type="ECO:0008006" key="4">
    <source>
        <dbReference type="Google" id="ProtNLM"/>
    </source>
</evidence>
<name>A0A1J1H1F5_PLARL</name>
<protein>
    <recommendedName>
        <fullName evidence="4">Mediator of RNA polymerase II transcription subunit 10</fullName>
    </recommendedName>
</protein>
<dbReference type="EMBL" id="LN835296">
    <property type="protein sequence ID" value="CRG98406.1"/>
    <property type="molecule type" value="Genomic_DNA"/>
</dbReference>
<dbReference type="GeneID" id="39734305"/>
<proteinExistence type="predicted"/>
<dbReference type="KEGG" id="prel:PRELSG_0105500"/>
<dbReference type="RefSeq" id="XP_028531416.1">
    <property type="nucleotide sequence ID" value="XM_028678489.1"/>
</dbReference>
<sequence>MEDNKGGIKLKISIGNDEENDDITEQKSSIVSDDNQSKENIKDDNSYISDKKLKEKNLEKKIISIISKLTKISCICENKRNNFNNDDNSKMCKKLVKQMYKYEKCLINLNSYINDKNHNLDDITFPSGLIKAIDNYISADSWIYKYLLLECKKHNDRYRNLIQNISTFDSTLKNKIVNNNINDVTMPIYAGVSEEKINFLKRNDKNYYKHVHIPKELAEYYLKNIKKRKIEEC</sequence>
<dbReference type="OrthoDB" id="370735at2759"/>
<keyword evidence="3" id="KW-1185">Reference proteome</keyword>
<evidence type="ECO:0000313" key="3">
    <source>
        <dbReference type="Proteomes" id="UP000220158"/>
    </source>
</evidence>
<evidence type="ECO:0000256" key="1">
    <source>
        <dbReference type="SAM" id="MobiDB-lite"/>
    </source>
</evidence>
<dbReference type="VEuPathDB" id="PlasmoDB:PRELSG_0105500"/>
<feature type="region of interest" description="Disordered" evidence="1">
    <location>
        <begin position="19"/>
        <end position="42"/>
    </location>
</feature>
<evidence type="ECO:0000313" key="2">
    <source>
        <dbReference type="EMBL" id="CRG98406.1"/>
    </source>
</evidence>
<accession>A0A1J1H1F5</accession>
<organism evidence="2 3">
    <name type="scientific">Plasmodium relictum</name>
    <dbReference type="NCBI Taxonomy" id="85471"/>
    <lineage>
        <taxon>Eukaryota</taxon>
        <taxon>Sar</taxon>
        <taxon>Alveolata</taxon>
        <taxon>Apicomplexa</taxon>
        <taxon>Aconoidasida</taxon>
        <taxon>Haemosporida</taxon>
        <taxon>Plasmodiidae</taxon>
        <taxon>Plasmodium</taxon>
        <taxon>Plasmodium (Haemamoeba)</taxon>
    </lineage>
</organism>